<feature type="chain" id="PRO_5045413165" evidence="2">
    <location>
        <begin position="22"/>
        <end position="209"/>
    </location>
</feature>
<proteinExistence type="predicted"/>
<feature type="compositionally biased region" description="Low complexity" evidence="1">
    <location>
        <begin position="164"/>
        <end position="187"/>
    </location>
</feature>
<sequence>MRRQLQLATALAALLAAPALAQNTTPTPPAGQQAAPPPQTGGTTTPTPAPAAPGTSQLDFVDAERPGEMLASNLIGTQIYNGANQSLGKISDVLLAPDGRLKAVVVGVGGFLGIGERDVAVPWETLKVSRDEDQDLVLRLDVSREQLEQAPKFQTLAEREAAERAAQAARTPPPAGTGTAPGTATPGMGAGGTVVPPPSPSANPPAPAQ</sequence>
<dbReference type="EMBL" id="JBBLZC010000003">
    <property type="protein sequence ID" value="MEK0082351.1"/>
    <property type="molecule type" value="Genomic_DNA"/>
</dbReference>
<accession>A0ABU8XNB9</accession>
<name>A0ABU8XNB9_9PROT</name>
<dbReference type="InterPro" id="IPR027275">
    <property type="entry name" value="PRC-brl_dom"/>
</dbReference>
<dbReference type="PANTHER" id="PTHR36505">
    <property type="entry name" value="BLR1072 PROTEIN"/>
    <property type="match status" value="1"/>
</dbReference>
<feature type="region of interest" description="Disordered" evidence="1">
    <location>
        <begin position="159"/>
        <end position="209"/>
    </location>
</feature>
<gene>
    <name evidence="4" type="ORF">U1T56_04265</name>
</gene>
<feature type="compositionally biased region" description="Pro residues" evidence="1">
    <location>
        <begin position="195"/>
        <end position="209"/>
    </location>
</feature>
<protein>
    <submittedName>
        <fullName evidence="4">PRC-barrel domain-containing protein</fullName>
    </submittedName>
</protein>
<comment type="caution">
    <text evidence="4">The sequence shown here is derived from an EMBL/GenBank/DDBJ whole genome shotgun (WGS) entry which is preliminary data.</text>
</comment>
<evidence type="ECO:0000256" key="1">
    <source>
        <dbReference type="SAM" id="MobiDB-lite"/>
    </source>
</evidence>
<dbReference type="InterPro" id="IPR011033">
    <property type="entry name" value="PRC_barrel-like_sf"/>
</dbReference>
<dbReference type="SUPFAM" id="SSF50346">
    <property type="entry name" value="PRC-barrel domain"/>
    <property type="match status" value="1"/>
</dbReference>
<evidence type="ECO:0000259" key="3">
    <source>
        <dbReference type="Pfam" id="PF05239"/>
    </source>
</evidence>
<keyword evidence="5" id="KW-1185">Reference proteome</keyword>
<dbReference type="RefSeq" id="WP_418158205.1">
    <property type="nucleotide sequence ID" value="NZ_JBBLZC010000003.1"/>
</dbReference>
<feature type="compositionally biased region" description="Low complexity" evidence="1">
    <location>
        <begin position="22"/>
        <end position="46"/>
    </location>
</feature>
<dbReference type="Proteomes" id="UP001375743">
    <property type="component" value="Unassembled WGS sequence"/>
</dbReference>
<evidence type="ECO:0000313" key="5">
    <source>
        <dbReference type="Proteomes" id="UP001375743"/>
    </source>
</evidence>
<dbReference type="Gene3D" id="2.30.30.240">
    <property type="entry name" value="PRC-barrel domain"/>
    <property type="match status" value="1"/>
</dbReference>
<feature type="region of interest" description="Disordered" evidence="1">
    <location>
        <begin position="22"/>
        <end position="57"/>
    </location>
</feature>
<feature type="signal peptide" evidence="2">
    <location>
        <begin position="1"/>
        <end position="21"/>
    </location>
</feature>
<reference evidence="4 5" key="1">
    <citation type="submission" date="2024-01" db="EMBL/GenBank/DDBJ databases">
        <title>Multi-omics insights into the function and evolution of sodium benzoate biodegradation pathways in Benzoatithermus flavus gen. nov., sp. nov. from hot spring.</title>
        <authorList>
            <person name="Hu C.-J."/>
            <person name="Li W.-J."/>
        </authorList>
    </citation>
    <scope>NUCLEOTIDE SEQUENCE [LARGE SCALE GENOMIC DNA]</scope>
    <source>
        <strain evidence="4 5">SYSU G07066</strain>
    </source>
</reference>
<keyword evidence="2" id="KW-0732">Signal</keyword>
<feature type="domain" description="PRC-barrel" evidence="3">
    <location>
        <begin position="67"/>
        <end position="132"/>
    </location>
</feature>
<dbReference type="PANTHER" id="PTHR36505:SF1">
    <property type="entry name" value="BLR1072 PROTEIN"/>
    <property type="match status" value="1"/>
</dbReference>
<organism evidence="4 5">
    <name type="scientific">Benzoatithermus flavus</name>
    <dbReference type="NCBI Taxonomy" id="3108223"/>
    <lineage>
        <taxon>Bacteria</taxon>
        <taxon>Pseudomonadati</taxon>
        <taxon>Pseudomonadota</taxon>
        <taxon>Alphaproteobacteria</taxon>
        <taxon>Geminicoccales</taxon>
        <taxon>Geminicoccaceae</taxon>
        <taxon>Benzoatithermus</taxon>
    </lineage>
</organism>
<evidence type="ECO:0000256" key="2">
    <source>
        <dbReference type="SAM" id="SignalP"/>
    </source>
</evidence>
<dbReference type="Pfam" id="PF05239">
    <property type="entry name" value="PRC"/>
    <property type="match status" value="1"/>
</dbReference>
<evidence type="ECO:0000313" key="4">
    <source>
        <dbReference type="EMBL" id="MEK0082351.1"/>
    </source>
</evidence>